<dbReference type="AlphaFoldDB" id="A0A5B7I674"/>
<dbReference type="EMBL" id="VSRR010046723">
    <property type="protein sequence ID" value="MPC77783.1"/>
    <property type="molecule type" value="Genomic_DNA"/>
</dbReference>
<keyword evidence="3" id="KW-1185">Reference proteome</keyword>
<proteinExistence type="predicted"/>
<dbReference type="Proteomes" id="UP000324222">
    <property type="component" value="Unassembled WGS sequence"/>
</dbReference>
<evidence type="ECO:0000313" key="3">
    <source>
        <dbReference type="Proteomes" id="UP000324222"/>
    </source>
</evidence>
<gene>
    <name evidence="2" type="ORF">E2C01_072249</name>
</gene>
<accession>A0A5B7I674</accession>
<evidence type="ECO:0000313" key="2">
    <source>
        <dbReference type="EMBL" id="MPC77783.1"/>
    </source>
</evidence>
<sequence>MVSFIASYPLLVCSSSPCFVVQEEKEEKGEEEEEEEEGTLFRAVAAVGASCTHISSTRGRGIGWSEARRVMRALSTPALPYPLNTRLCPPQMDNKGRDDLLGRSEERDVTRRDGERGGTGVGEGDGDSGRQLRGWGIGAGRKSEAGLPRGFKGSQGAGQVNIRGLVYLTDPHRSG</sequence>
<comment type="caution">
    <text evidence="2">The sequence shown here is derived from an EMBL/GenBank/DDBJ whole genome shotgun (WGS) entry which is preliminary data.</text>
</comment>
<feature type="compositionally biased region" description="Basic and acidic residues" evidence="1">
    <location>
        <begin position="94"/>
        <end position="116"/>
    </location>
</feature>
<name>A0A5B7I674_PORTR</name>
<reference evidence="2 3" key="1">
    <citation type="submission" date="2019-05" db="EMBL/GenBank/DDBJ databases">
        <title>Another draft genome of Portunus trituberculatus and its Hox gene families provides insights of decapod evolution.</title>
        <authorList>
            <person name="Jeong J.-H."/>
            <person name="Song I."/>
            <person name="Kim S."/>
            <person name="Choi T."/>
            <person name="Kim D."/>
            <person name="Ryu S."/>
            <person name="Kim W."/>
        </authorList>
    </citation>
    <scope>NUCLEOTIDE SEQUENCE [LARGE SCALE GENOMIC DNA]</scope>
    <source>
        <tissue evidence="2">Muscle</tissue>
    </source>
</reference>
<organism evidence="2 3">
    <name type="scientific">Portunus trituberculatus</name>
    <name type="common">Swimming crab</name>
    <name type="synonym">Neptunus trituberculatus</name>
    <dbReference type="NCBI Taxonomy" id="210409"/>
    <lineage>
        <taxon>Eukaryota</taxon>
        <taxon>Metazoa</taxon>
        <taxon>Ecdysozoa</taxon>
        <taxon>Arthropoda</taxon>
        <taxon>Crustacea</taxon>
        <taxon>Multicrustacea</taxon>
        <taxon>Malacostraca</taxon>
        <taxon>Eumalacostraca</taxon>
        <taxon>Eucarida</taxon>
        <taxon>Decapoda</taxon>
        <taxon>Pleocyemata</taxon>
        <taxon>Brachyura</taxon>
        <taxon>Eubrachyura</taxon>
        <taxon>Portunoidea</taxon>
        <taxon>Portunidae</taxon>
        <taxon>Portuninae</taxon>
        <taxon>Portunus</taxon>
    </lineage>
</organism>
<evidence type="ECO:0000256" key="1">
    <source>
        <dbReference type="SAM" id="MobiDB-lite"/>
    </source>
</evidence>
<feature type="region of interest" description="Disordered" evidence="1">
    <location>
        <begin position="82"/>
        <end position="158"/>
    </location>
</feature>
<protein>
    <submittedName>
        <fullName evidence="2">Uncharacterized protein</fullName>
    </submittedName>
</protein>